<dbReference type="FunFam" id="3.40.120.10:FF:000001">
    <property type="entry name" value="Phosphoglucosamine mutase"/>
    <property type="match status" value="1"/>
</dbReference>
<feature type="binding site" evidence="7">
    <location>
        <position position="248"/>
    </location>
    <ligand>
        <name>Mg(2+)</name>
        <dbReference type="ChEBI" id="CHEBI:18420"/>
    </ligand>
</feature>
<evidence type="ECO:0000313" key="14">
    <source>
        <dbReference type="EMBL" id="TGG92251.1"/>
    </source>
</evidence>
<dbReference type="PRINTS" id="PR00509">
    <property type="entry name" value="PGMPMM"/>
</dbReference>
<dbReference type="GO" id="GO:0004615">
    <property type="term" value="F:phosphomannomutase activity"/>
    <property type="evidence" value="ECO:0007669"/>
    <property type="project" value="TreeGrafter"/>
</dbReference>
<feature type="binding site" description="via phosphate group" evidence="7">
    <location>
        <position position="107"/>
    </location>
    <ligand>
        <name>Mg(2+)</name>
        <dbReference type="ChEBI" id="CHEBI:18420"/>
    </ligand>
</feature>
<keyword evidence="4 7" id="KW-0460">Magnesium</keyword>
<dbReference type="InterPro" id="IPR005843">
    <property type="entry name" value="A-D-PHexomutase_C"/>
</dbReference>
<dbReference type="Proteomes" id="UP000317990">
    <property type="component" value="Unassembled WGS sequence"/>
</dbReference>
<feature type="domain" description="Alpha-D-phosphohexomutase alpha/beta/alpha" evidence="11">
    <location>
        <begin position="14"/>
        <end position="138"/>
    </location>
</feature>
<dbReference type="GO" id="GO:0000287">
    <property type="term" value="F:magnesium ion binding"/>
    <property type="evidence" value="ECO:0007669"/>
    <property type="project" value="UniProtKB-UniRule"/>
</dbReference>
<evidence type="ECO:0000256" key="2">
    <source>
        <dbReference type="ARBA" id="ARBA00022553"/>
    </source>
</evidence>
<dbReference type="Gene3D" id="3.30.310.50">
    <property type="entry name" value="Alpha-D-phosphohexomutase, C-terminal domain"/>
    <property type="match status" value="1"/>
</dbReference>
<dbReference type="AlphaFoldDB" id="A0A524RP72"/>
<dbReference type="GO" id="GO:0008966">
    <property type="term" value="F:phosphoglucosamine mutase activity"/>
    <property type="evidence" value="ECO:0007669"/>
    <property type="project" value="UniProtKB-UniRule"/>
</dbReference>
<evidence type="ECO:0000256" key="6">
    <source>
        <dbReference type="ARBA" id="ARBA00050364"/>
    </source>
</evidence>
<dbReference type="EMBL" id="SRMO01000065">
    <property type="protein sequence ID" value="TGG92251.1"/>
    <property type="molecule type" value="Genomic_DNA"/>
</dbReference>
<proteinExistence type="inferred from homology"/>
<feature type="binding site" evidence="7">
    <location>
        <position position="246"/>
    </location>
    <ligand>
        <name>Mg(2+)</name>
        <dbReference type="ChEBI" id="CHEBI:18420"/>
    </ligand>
</feature>
<dbReference type="InterPro" id="IPR005846">
    <property type="entry name" value="A-D-PHexomutase_a/b/a-III"/>
</dbReference>
<evidence type="ECO:0000256" key="3">
    <source>
        <dbReference type="ARBA" id="ARBA00022723"/>
    </source>
</evidence>
<name>A0A524RP72_9CHRO</name>
<dbReference type="PROSITE" id="PS00710">
    <property type="entry name" value="PGM_PMM"/>
    <property type="match status" value="1"/>
</dbReference>
<dbReference type="Pfam" id="PF02879">
    <property type="entry name" value="PGM_PMM_II"/>
    <property type="match status" value="1"/>
</dbReference>
<reference evidence="14 15" key="1">
    <citation type="journal article" date="2019" name="mSystems">
        <title>Life at home and on the roam: Genomic adaptions reflect the dual lifestyle of an intracellular, facultative symbiont.</title>
        <authorList>
            <person name="Burgsdorf I."/>
        </authorList>
    </citation>
    <scope>NUCLEOTIDE SEQUENCE [LARGE SCALE GENOMIC DNA]</scope>
    <source>
        <strain evidence="14">277cV</strain>
    </source>
</reference>
<dbReference type="FunFam" id="3.30.310.50:FF:000001">
    <property type="entry name" value="Phosphoglucosamine mutase"/>
    <property type="match status" value="1"/>
</dbReference>
<dbReference type="SUPFAM" id="SSF53738">
    <property type="entry name" value="Phosphoglucomutase, first 3 domains"/>
    <property type="match status" value="3"/>
</dbReference>
<feature type="domain" description="Alpha-D-phosphohexomutase C-terminal" evidence="10">
    <location>
        <begin position="378"/>
        <end position="446"/>
    </location>
</feature>
<protein>
    <recommendedName>
        <fullName evidence="7 9">Phosphoglucosamine mutase</fullName>
        <ecNumber evidence="7 9">5.4.2.10</ecNumber>
    </recommendedName>
</protein>
<evidence type="ECO:0000256" key="5">
    <source>
        <dbReference type="ARBA" id="ARBA00023235"/>
    </source>
</evidence>
<evidence type="ECO:0000259" key="11">
    <source>
        <dbReference type="Pfam" id="PF02878"/>
    </source>
</evidence>
<evidence type="ECO:0000259" key="13">
    <source>
        <dbReference type="Pfam" id="PF02880"/>
    </source>
</evidence>
<dbReference type="Pfam" id="PF02880">
    <property type="entry name" value="PGM_PMM_III"/>
    <property type="match status" value="1"/>
</dbReference>
<dbReference type="Pfam" id="PF00408">
    <property type="entry name" value="PGM_PMM_IV"/>
    <property type="match status" value="1"/>
</dbReference>
<evidence type="ECO:0000256" key="4">
    <source>
        <dbReference type="ARBA" id="ARBA00022842"/>
    </source>
</evidence>
<dbReference type="InterPro" id="IPR005845">
    <property type="entry name" value="A-D-PHexomutase_a/b/a-II"/>
</dbReference>
<comment type="similarity">
    <text evidence="1 7 8">Belongs to the phosphohexose mutase family.</text>
</comment>
<evidence type="ECO:0000259" key="12">
    <source>
        <dbReference type="Pfam" id="PF02879"/>
    </source>
</evidence>
<comment type="PTM">
    <text evidence="7">Activated by phosphorylation.</text>
</comment>
<evidence type="ECO:0000313" key="15">
    <source>
        <dbReference type="Proteomes" id="UP000317990"/>
    </source>
</evidence>
<evidence type="ECO:0000256" key="8">
    <source>
        <dbReference type="RuleBase" id="RU004326"/>
    </source>
</evidence>
<dbReference type="NCBIfam" id="TIGR01455">
    <property type="entry name" value="glmM"/>
    <property type="match status" value="1"/>
</dbReference>
<dbReference type="InterPro" id="IPR005844">
    <property type="entry name" value="A-D-PHexomutase_a/b/a-I"/>
</dbReference>
<evidence type="ECO:0000256" key="1">
    <source>
        <dbReference type="ARBA" id="ARBA00010231"/>
    </source>
</evidence>
<keyword evidence="2 7" id="KW-0597">Phosphoprotein</keyword>
<dbReference type="InterPro" id="IPR006352">
    <property type="entry name" value="GlmM_bact"/>
</dbReference>
<feature type="active site" description="Phosphoserine intermediate" evidence="7">
    <location>
        <position position="107"/>
    </location>
</feature>
<evidence type="ECO:0000256" key="7">
    <source>
        <dbReference type="HAMAP-Rule" id="MF_01554"/>
    </source>
</evidence>
<comment type="cofactor">
    <cofactor evidence="7">
        <name>Mg(2+)</name>
        <dbReference type="ChEBI" id="CHEBI:18420"/>
    </cofactor>
    <text evidence="7">Binds 1 Mg(2+) ion per subunit.</text>
</comment>
<accession>A0A524RP72</accession>
<dbReference type="InterPro" id="IPR036900">
    <property type="entry name" value="A-D-PHexomutase_C_sf"/>
</dbReference>
<dbReference type="InterPro" id="IPR016055">
    <property type="entry name" value="A-D-PHexomutase_a/b/a-I/II/III"/>
</dbReference>
<feature type="domain" description="Alpha-D-phosphohexomutase alpha/beta/alpha" evidence="13">
    <location>
        <begin position="261"/>
        <end position="371"/>
    </location>
</feature>
<keyword evidence="3 7" id="KW-0479">Metal-binding</keyword>
<comment type="caution">
    <text evidence="14">The sequence shown here is derived from an EMBL/GenBank/DDBJ whole genome shotgun (WGS) entry which is preliminary data.</text>
</comment>
<keyword evidence="5 7" id="KW-0413">Isomerase</keyword>
<dbReference type="PANTHER" id="PTHR42946">
    <property type="entry name" value="PHOSPHOHEXOSE MUTASE"/>
    <property type="match status" value="1"/>
</dbReference>
<dbReference type="InterPro" id="IPR050060">
    <property type="entry name" value="Phosphoglucosamine_mutase"/>
</dbReference>
<dbReference type="PANTHER" id="PTHR42946:SF1">
    <property type="entry name" value="PHOSPHOGLUCOMUTASE (ALPHA-D-GLUCOSE-1,6-BISPHOSPHATE-DEPENDENT)"/>
    <property type="match status" value="1"/>
</dbReference>
<dbReference type="GO" id="GO:0006048">
    <property type="term" value="P:UDP-N-acetylglucosamine biosynthetic process"/>
    <property type="evidence" value="ECO:0007669"/>
    <property type="project" value="TreeGrafter"/>
</dbReference>
<dbReference type="EC" id="5.4.2.10" evidence="7 9"/>
<evidence type="ECO:0000259" key="10">
    <source>
        <dbReference type="Pfam" id="PF00408"/>
    </source>
</evidence>
<dbReference type="Gene3D" id="3.40.120.10">
    <property type="entry name" value="Alpha-D-Glucose-1,6-Bisphosphate, subunit A, domain 3"/>
    <property type="match status" value="3"/>
</dbReference>
<dbReference type="HAMAP" id="MF_01554_B">
    <property type="entry name" value="GlmM_B"/>
    <property type="match status" value="1"/>
</dbReference>
<dbReference type="InterPro" id="IPR005841">
    <property type="entry name" value="Alpha-D-phosphohexomutase_SF"/>
</dbReference>
<dbReference type="GO" id="GO:0005829">
    <property type="term" value="C:cytosol"/>
    <property type="evidence" value="ECO:0007669"/>
    <property type="project" value="TreeGrafter"/>
</dbReference>
<dbReference type="GO" id="GO:0005975">
    <property type="term" value="P:carbohydrate metabolic process"/>
    <property type="evidence" value="ECO:0007669"/>
    <property type="project" value="InterPro"/>
</dbReference>
<feature type="modified residue" description="Phosphoserine" evidence="7">
    <location>
        <position position="107"/>
    </location>
</feature>
<gene>
    <name evidence="7" type="primary">glmM</name>
    <name evidence="14" type="ORF">ERJ67_06255</name>
</gene>
<comment type="function">
    <text evidence="7 9">Catalyzes the conversion of glucosamine-6-phosphate to glucosamine-1-phosphate.</text>
</comment>
<evidence type="ECO:0000256" key="9">
    <source>
        <dbReference type="RuleBase" id="RU004327"/>
    </source>
</evidence>
<dbReference type="SUPFAM" id="SSF55957">
    <property type="entry name" value="Phosphoglucomutase, C-terminal domain"/>
    <property type="match status" value="1"/>
</dbReference>
<comment type="catalytic activity">
    <reaction evidence="6 7 9">
        <text>alpha-D-glucosamine 1-phosphate = D-glucosamine 6-phosphate</text>
        <dbReference type="Rhea" id="RHEA:23424"/>
        <dbReference type="ChEBI" id="CHEBI:58516"/>
        <dbReference type="ChEBI" id="CHEBI:58725"/>
        <dbReference type="EC" id="5.4.2.10"/>
    </reaction>
</comment>
<dbReference type="GO" id="GO:0009252">
    <property type="term" value="P:peptidoglycan biosynthetic process"/>
    <property type="evidence" value="ECO:0007669"/>
    <property type="project" value="TreeGrafter"/>
</dbReference>
<sequence length="460" mass="47964">MTPIVGTASGPGLGFGTDGIRGVAGEQLTPLLALQVGYWAGCVLDPPGPVLLGMDSRSSGPMLAAALSAGLTAAGREVWDLGLCPTPAVARLVGLTGATAGLMISASHNPPADNGIKLFGNGGTKLTAIQRQGIEAGLAGAWEQTFTAAAAVHRRSDLLRRYVTALKQSLQCPDLSGLRVVLDLCWGAATVCTEELFRSLGAEVIVLHGRPDGRRINVDCGSTAMAPLATAVLAHGADCGFAFDGDADRVLAVDERGRPVDGDHILFLWGSALAAADLLPERRLVATIMSNLGFERAWRADGGTLLRTPVGDQHVQAEMARTGTVLGGEQSGHILCAHHGSVGDGLMTALQLARILCAADSSFSSLVDAAFVAYPQKLTNVPVPDRNVRSNWRACKPLRQALERAEQAMADQGRVLVRPSGTEPLLRVMIEATDQATVDHWSETLAAMAAHHLVPAAVSG</sequence>
<dbReference type="CDD" id="cd05802">
    <property type="entry name" value="GlmM"/>
    <property type="match status" value="1"/>
</dbReference>
<dbReference type="Pfam" id="PF02878">
    <property type="entry name" value="PGM_PMM_I"/>
    <property type="match status" value="1"/>
</dbReference>
<feature type="domain" description="Alpha-D-phosphohexomutase alpha/beta/alpha" evidence="12">
    <location>
        <begin position="161"/>
        <end position="257"/>
    </location>
</feature>
<organism evidence="14 15">
    <name type="scientific">Aphanocapsa feldmannii 277cV</name>
    <dbReference type="NCBI Taxonomy" id="2507553"/>
    <lineage>
        <taxon>Bacteria</taxon>
        <taxon>Bacillati</taxon>
        <taxon>Cyanobacteriota</taxon>
        <taxon>Cyanophyceae</taxon>
        <taxon>Oscillatoriophycideae</taxon>
        <taxon>Chroococcales</taxon>
        <taxon>Microcystaceae</taxon>
        <taxon>Aphanocapsa</taxon>
    </lineage>
</organism>
<dbReference type="InterPro" id="IPR016066">
    <property type="entry name" value="A-D-PHexomutase_CS"/>
</dbReference>
<feature type="binding site" evidence="7">
    <location>
        <position position="244"/>
    </location>
    <ligand>
        <name>Mg(2+)</name>
        <dbReference type="ChEBI" id="CHEBI:18420"/>
    </ligand>
</feature>